<dbReference type="InterPro" id="IPR036291">
    <property type="entry name" value="NAD(P)-bd_dom_sf"/>
</dbReference>
<evidence type="ECO:0000313" key="2">
    <source>
        <dbReference type="Proteomes" id="UP001556692"/>
    </source>
</evidence>
<evidence type="ECO:0000313" key="1">
    <source>
        <dbReference type="EMBL" id="MEX0409764.1"/>
    </source>
</evidence>
<name>A0ABV3SV26_9HYPH</name>
<proteinExistence type="predicted"/>
<gene>
    <name evidence="1" type="ORF">ABGN05_29470</name>
</gene>
<dbReference type="SUPFAM" id="SSF51735">
    <property type="entry name" value="NAD(P)-binding Rossmann-fold domains"/>
    <property type="match status" value="1"/>
</dbReference>
<evidence type="ECO:0008006" key="3">
    <source>
        <dbReference type="Google" id="ProtNLM"/>
    </source>
</evidence>
<organism evidence="1 2">
    <name type="scientific">Aquibium pacificus</name>
    <dbReference type="NCBI Taxonomy" id="3153579"/>
    <lineage>
        <taxon>Bacteria</taxon>
        <taxon>Pseudomonadati</taxon>
        <taxon>Pseudomonadota</taxon>
        <taxon>Alphaproteobacteria</taxon>
        <taxon>Hyphomicrobiales</taxon>
        <taxon>Phyllobacteriaceae</taxon>
        <taxon>Aquibium</taxon>
    </lineage>
</organism>
<dbReference type="Proteomes" id="UP001556692">
    <property type="component" value="Unassembled WGS sequence"/>
</dbReference>
<accession>A0ABV3SV26</accession>
<protein>
    <recommendedName>
        <fullName evidence="3">NAD-dependent epimerase/dehydratase domain-containing protein</fullName>
    </recommendedName>
</protein>
<comment type="caution">
    <text evidence="1">The sequence shown here is derived from an EMBL/GenBank/DDBJ whole genome shotgun (WGS) entry which is preliminary data.</text>
</comment>
<keyword evidence="2" id="KW-1185">Reference proteome</keyword>
<sequence length="164" mass="17966">MDLSIIWAAGRAGFGADKATVLDEIPAFESILDLSETTLDILALGSVCFHFLSSAGGLFETQVDVDAATHFAPLRPYGVYKLVQEAKVEALRAPIAKMIYRPSAVYGYGEPTGRVGLPIMLLKNGLGNWTTHAVRKARYVEGLCPERRHRRVRAAKAGGRRPRR</sequence>
<dbReference type="Gene3D" id="3.40.50.720">
    <property type="entry name" value="NAD(P)-binding Rossmann-like Domain"/>
    <property type="match status" value="1"/>
</dbReference>
<dbReference type="EMBL" id="JBDPGJ010000013">
    <property type="protein sequence ID" value="MEX0409764.1"/>
    <property type="molecule type" value="Genomic_DNA"/>
</dbReference>
<dbReference type="RefSeq" id="WP_367957628.1">
    <property type="nucleotide sequence ID" value="NZ_JBDPGJ010000013.1"/>
</dbReference>
<reference evidence="1 2" key="1">
    <citation type="submission" date="2024-05" db="EMBL/GenBank/DDBJ databases">
        <authorList>
            <person name="Jiang F."/>
        </authorList>
    </citation>
    <scope>NUCLEOTIDE SEQUENCE [LARGE SCALE GENOMIC DNA]</scope>
    <source>
        <strain evidence="1 2">LZ166</strain>
    </source>
</reference>